<dbReference type="EMBL" id="AQHV01000008">
    <property type="protein sequence ID" value="KKB57766.1"/>
    <property type="molecule type" value="Genomic_DNA"/>
</dbReference>
<dbReference type="Proteomes" id="UP000033047">
    <property type="component" value="Unassembled WGS sequence"/>
</dbReference>
<name>A0A0F5JIY1_9BACT</name>
<gene>
    <name evidence="1" type="ORF">HMPREF1535_01213</name>
</gene>
<accession>A0A0F5JIY1</accession>
<organism evidence="1 2">
    <name type="scientific">Parabacteroides goldsteinii DSM 19448 = WAL 12034</name>
    <dbReference type="NCBI Taxonomy" id="927665"/>
    <lineage>
        <taxon>Bacteria</taxon>
        <taxon>Pseudomonadati</taxon>
        <taxon>Bacteroidota</taxon>
        <taxon>Bacteroidia</taxon>
        <taxon>Bacteroidales</taxon>
        <taxon>Tannerellaceae</taxon>
        <taxon>Parabacteroides</taxon>
    </lineage>
</organism>
<evidence type="ECO:0008006" key="3">
    <source>
        <dbReference type="Google" id="ProtNLM"/>
    </source>
</evidence>
<evidence type="ECO:0000313" key="1">
    <source>
        <dbReference type="EMBL" id="KKB57766.1"/>
    </source>
</evidence>
<comment type="caution">
    <text evidence="1">The sequence shown here is derived from an EMBL/GenBank/DDBJ whole genome shotgun (WGS) entry which is preliminary data.</text>
</comment>
<sequence length="400" mass="47039">MYRTLNIYILSVIYLFLIGCNKPIPKKALKLELENIKKVEIKNEYPQIINTSEAKDISTKQLTDCISNIDYIALDSEHLIGEIRKMIITESKIYIMDSFLSQQVFVFDKQGKLLFRIDEKGNGPEEFISIWDMQVNESKKEILLNDALGLSYIYYSTEDGSFIKRERGIQNCYLANINNIYINMLSYGQDFNDKESWQLLITDKDSILYKGFQLEELQKNNFIENSISYDFENKLIYTPTYSDTIYQFCENISFIPKFVIKQNKSIWNKHNENMTYAEICKLIKENNYTLFTGNIIDSERYMLFTTNEEYKGGIIKQPYIWDKINKISYRWDSKTIISKENIRDVITIPLTSYNDRFYGIFQIGKDPELKSISPKLAKLLPKDVENANPIIVAYQFKDIH</sequence>
<reference evidence="1 2" key="1">
    <citation type="submission" date="2013-04" db="EMBL/GenBank/DDBJ databases">
        <title>The Genome Sequence of Parabacteroides goldsteinii DSM 19448.</title>
        <authorList>
            <consortium name="The Broad Institute Genomics Platform"/>
            <person name="Earl A."/>
            <person name="Ward D."/>
            <person name="Feldgarden M."/>
            <person name="Gevers D."/>
            <person name="Martens E."/>
            <person name="Sakamoto M."/>
            <person name="Benno Y."/>
            <person name="Song Y."/>
            <person name="Liu C."/>
            <person name="Lee J."/>
            <person name="Bolanos M."/>
            <person name="Vaisanen M.L."/>
            <person name="Finegold S.M."/>
            <person name="Walker B."/>
            <person name="Young S."/>
            <person name="Zeng Q."/>
            <person name="Gargeya S."/>
            <person name="Fitzgerald M."/>
            <person name="Haas B."/>
            <person name="Abouelleil A."/>
            <person name="Allen A.W."/>
            <person name="Alvarado L."/>
            <person name="Arachchi H.M."/>
            <person name="Berlin A.M."/>
            <person name="Chapman S.B."/>
            <person name="Gainer-Dewar J."/>
            <person name="Goldberg J."/>
            <person name="Griggs A."/>
            <person name="Gujja S."/>
            <person name="Hansen M."/>
            <person name="Howarth C."/>
            <person name="Imamovic A."/>
            <person name="Ireland A."/>
            <person name="Larimer J."/>
            <person name="McCowan C."/>
            <person name="Murphy C."/>
            <person name="Pearson M."/>
            <person name="Poon T.W."/>
            <person name="Priest M."/>
            <person name="Roberts A."/>
            <person name="Saif S."/>
            <person name="Shea T."/>
            <person name="Sisk P."/>
            <person name="Sykes S."/>
            <person name="Wortman J."/>
            <person name="Nusbaum C."/>
            <person name="Birren B."/>
        </authorList>
    </citation>
    <scope>NUCLEOTIDE SEQUENCE [LARGE SCALE GENOMIC DNA]</scope>
    <source>
        <strain evidence="1 2">DSM 19448</strain>
    </source>
</reference>
<dbReference type="HOGENOM" id="CLU_688579_0_0_10"/>
<dbReference type="PROSITE" id="PS51257">
    <property type="entry name" value="PROKAR_LIPOPROTEIN"/>
    <property type="match status" value="1"/>
</dbReference>
<protein>
    <recommendedName>
        <fullName evidence="3">6-bladed beta-propeller</fullName>
    </recommendedName>
</protein>
<dbReference type="AlphaFoldDB" id="A0A0F5JIY1"/>
<dbReference type="PATRIC" id="fig|927665.4.peg.1238"/>
<proteinExistence type="predicted"/>
<dbReference type="Pfam" id="PF17170">
    <property type="entry name" value="DUF5128"/>
    <property type="match status" value="1"/>
</dbReference>
<dbReference type="STRING" id="927665.HMPREF1535_01213"/>
<dbReference type="Gene3D" id="2.120.10.30">
    <property type="entry name" value="TolB, C-terminal domain"/>
    <property type="match status" value="1"/>
</dbReference>
<evidence type="ECO:0000313" key="2">
    <source>
        <dbReference type="Proteomes" id="UP000033047"/>
    </source>
</evidence>
<dbReference type="InterPro" id="IPR011042">
    <property type="entry name" value="6-blade_b-propeller_TolB-like"/>
</dbReference>